<dbReference type="InterPro" id="IPR029061">
    <property type="entry name" value="THDP-binding"/>
</dbReference>
<accession>A0AAP8D2W9</accession>
<dbReference type="GO" id="GO:0009083">
    <property type="term" value="P:branched-chain amino acid catabolic process"/>
    <property type="evidence" value="ECO:0007669"/>
    <property type="project" value="TreeGrafter"/>
</dbReference>
<dbReference type="InterPro" id="IPR017596">
    <property type="entry name" value="PdhA/BkdA"/>
</dbReference>
<evidence type="ECO:0000259" key="5">
    <source>
        <dbReference type="Pfam" id="PF00676"/>
    </source>
</evidence>
<keyword evidence="4 6" id="KW-0670">Pyruvate</keyword>
<reference evidence="6 7" key="1">
    <citation type="submission" date="2017-04" db="EMBL/GenBank/DDBJ databases">
        <title>Genome Announcement: Closed genomes of Ralstonia solanacearum strains K60, UW551, and UW700.</title>
        <authorList>
            <person name="Hayes M."/>
            <person name="Macintyre A.M."/>
            <person name="Allen C."/>
        </authorList>
    </citation>
    <scope>NUCLEOTIDE SEQUENCE [LARGE SCALE GENOMIC DNA]</scope>
    <source>
        <strain evidence="6 7">UW25</strain>
    </source>
</reference>
<dbReference type="SUPFAM" id="SSF52518">
    <property type="entry name" value="Thiamin diphosphate-binding fold (THDP-binding)"/>
    <property type="match status" value="1"/>
</dbReference>
<proteinExistence type="predicted"/>
<comment type="catalytic activity">
    <reaction evidence="4">
        <text>N(6)-[(R)-lipoyl]-L-lysyl-[protein] + pyruvate + H(+) = N(6)-[(R)-S(8)-acetyldihydrolipoyl]-L-lysyl-[protein] + CO2</text>
        <dbReference type="Rhea" id="RHEA:19189"/>
        <dbReference type="Rhea" id="RHEA-COMP:10474"/>
        <dbReference type="Rhea" id="RHEA-COMP:10478"/>
        <dbReference type="ChEBI" id="CHEBI:15361"/>
        <dbReference type="ChEBI" id="CHEBI:15378"/>
        <dbReference type="ChEBI" id="CHEBI:16526"/>
        <dbReference type="ChEBI" id="CHEBI:83099"/>
        <dbReference type="ChEBI" id="CHEBI:83111"/>
        <dbReference type="EC" id="1.2.4.1"/>
    </reaction>
</comment>
<feature type="domain" description="Dehydrogenase E1 component" evidence="5">
    <location>
        <begin position="39"/>
        <end position="319"/>
    </location>
</feature>
<protein>
    <recommendedName>
        <fullName evidence="4">Pyruvate dehydrogenase E1 component subunit alpha</fullName>
        <ecNumber evidence="4">1.2.4.1</ecNumber>
    </recommendedName>
</protein>
<evidence type="ECO:0000256" key="4">
    <source>
        <dbReference type="RuleBase" id="RU366007"/>
    </source>
</evidence>
<dbReference type="EMBL" id="NCTK01000001">
    <property type="protein sequence ID" value="OYQ11931.1"/>
    <property type="molecule type" value="Genomic_DNA"/>
</dbReference>
<dbReference type="Gene3D" id="3.40.50.970">
    <property type="match status" value="1"/>
</dbReference>
<comment type="caution">
    <text evidence="6">The sequence shown here is derived from an EMBL/GenBank/DDBJ whole genome shotgun (WGS) entry which is preliminary data.</text>
</comment>
<comment type="subunit">
    <text evidence="4">Heterodimer of an alpha and a beta chain.</text>
</comment>
<dbReference type="RefSeq" id="WP_003267937.1">
    <property type="nucleotide sequence ID" value="NZ_NCTK01000001.1"/>
</dbReference>
<dbReference type="CDD" id="cd02000">
    <property type="entry name" value="TPP_E1_PDC_ADC_BCADC"/>
    <property type="match status" value="1"/>
</dbReference>
<dbReference type="GO" id="GO:0004739">
    <property type="term" value="F:pyruvate dehydrogenase (acetyl-transferring) activity"/>
    <property type="evidence" value="ECO:0007669"/>
    <property type="project" value="UniProtKB-UniRule"/>
</dbReference>
<keyword evidence="3 4" id="KW-0786">Thiamine pyrophosphate</keyword>
<keyword evidence="2 4" id="KW-0560">Oxidoreductase</keyword>
<gene>
    <name evidence="6" type="ORF">B7R77_00695</name>
</gene>
<dbReference type="AlphaFoldDB" id="A0AAP8D2W9"/>
<dbReference type="EC" id="1.2.4.1" evidence="4"/>
<evidence type="ECO:0000256" key="2">
    <source>
        <dbReference type="ARBA" id="ARBA00023002"/>
    </source>
</evidence>
<dbReference type="PANTHER" id="PTHR43380:SF1">
    <property type="entry name" value="2-OXOISOVALERATE DEHYDROGENASE SUBUNIT ALPHA, MITOCHONDRIAL"/>
    <property type="match status" value="1"/>
</dbReference>
<name>A0AAP8D2W9_RALSL</name>
<evidence type="ECO:0000256" key="1">
    <source>
        <dbReference type="ARBA" id="ARBA00001964"/>
    </source>
</evidence>
<evidence type="ECO:0000256" key="3">
    <source>
        <dbReference type="ARBA" id="ARBA00023052"/>
    </source>
</evidence>
<dbReference type="InterPro" id="IPR001017">
    <property type="entry name" value="DH_E1"/>
</dbReference>
<dbReference type="PANTHER" id="PTHR43380">
    <property type="entry name" value="2-OXOISOVALERATE DEHYDROGENASE SUBUNIT ALPHA, MITOCHONDRIAL"/>
    <property type="match status" value="1"/>
</dbReference>
<dbReference type="Proteomes" id="UP000216164">
    <property type="component" value="Unassembled WGS sequence"/>
</dbReference>
<evidence type="ECO:0000313" key="7">
    <source>
        <dbReference type="Proteomes" id="UP000216164"/>
    </source>
</evidence>
<organism evidence="6 7">
    <name type="scientific">Ralstonia solanacearum K60</name>
    <dbReference type="NCBI Taxonomy" id="1091042"/>
    <lineage>
        <taxon>Bacteria</taxon>
        <taxon>Pseudomonadati</taxon>
        <taxon>Pseudomonadota</taxon>
        <taxon>Betaproteobacteria</taxon>
        <taxon>Burkholderiales</taxon>
        <taxon>Burkholderiaceae</taxon>
        <taxon>Ralstonia</taxon>
        <taxon>Ralstonia solanacearum species complex</taxon>
    </lineage>
</organism>
<dbReference type="Pfam" id="PF00676">
    <property type="entry name" value="E1_dh"/>
    <property type="match status" value="1"/>
</dbReference>
<dbReference type="InterPro" id="IPR050771">
    <property type="entry name" value="Alpha-ketoacid_DH_E1_comp"/>
</dbReference>
<sequence>MSTVGSFQIDYTQYLDPEGQPVLPLPAFAQEVPTLLALYRAMVLTRAFDTKAVALQRTGKLGTFASSVGQEAIGVGVASAMRAEDVLFPSYRDHSAQLLRGVSMAESLLYWGGDERGSCFAAVREDFPNCVPIGTQVCHAVGAAYAFALRREPRVAVTVFGDGGTSKGDFYEGMNLAGVWNAPLVLIVNNNQWAISVPRSRQTAAQTLAQKAIAAGIAGRQVDGNDVIAVRQAAQEALDKARAGGGPTLIEALSYRLGDHTTADDATRYRDPDIVKQAWAREPILRLRNYLVRLNAWDKTQEEQFGRACYAQVEEAVAAYLAVEQPGPSAMFDHLYAALPRALEAQRAMALAFAPQGSQDGQDGGGHG</sequence>
<comment type="function">
    <text evidence="4">The pyruvate dehydrogenase complex catalyzes the overall conversion of pyruvate to acetyl-CoA and CO(2). It contains multiple copies of three enzymatic components: pyruvate dehydrogenase (E1), dihydrolipoamide acetyltransferase (E2) and lipoamide dehydrogenase (E3).</text>
</comment>
<dbReference type="NCBIfam" id="TIGR03181">
    <property type="entry name" value="PDH_E1_alph_x"/>
    <property type="match status" value="1"/>
</dbReference>
<evidence type="ECO:0000313" key="6">
    <source>
        <dbReference type="EMBL" id="OYQ11931.1"/>
    </source>
</evidence>
<comment type="cofactor">
    <cofactor evidence="1 4">
        <name>thiamine diphosphate</name>
        <dbReference type="ChEBI" id="CHEBI:58937"/>
    </cofactor>
</comment>